<evidence type="ECO:0000256" key="5">
    <source>
        <dbReference type="SAM" id="MobiDB-lite"/>
    </source>
</evidence>
<evidence type="ECO:0000256" key="3">
    <source>
        <dbReference type="ARBA" id="ARBA00023108"/>
    </source>
</evidence>
<dbReference type="EMBL" id="CAWUPB010000913">
    <property type="protein sequence ID" value="CAK7331222.1"/>
    <property type="molecule type" value="Genomic_DNA"/>
</dbReference>
<evidence type="ECO:0000256" key="2">
    <source>
        <dbReference type="ARBA" id="ARBA00009514"/>
    </source>
</evidence>
<organism evidence="7 8">
    <name type="scientific">Dovyalis caffra</name>
    <dbReference type="NCBI Taxonomy" id="77055"/>
    <lineage>
        <taxon>Eukaryota</taxon>
        <taxon>Viridiplantae</taxon>
        <taxon>Streptophyta</taxon>
        <taxon>Embryophyta</taxon>
        <taxon>Tracheophyta</taxon>
        <taxon>Spermatophyta</taxon>
        <taxon>Magnoliopsida</taxon>
        <taxon>eudicotyledons</taxon>
        <taxon>Gunneridae</taxon>
        <taxon>Pentapetalae</taxon>
        <taxon>rosids</taxon>
        <taxon>fabids</taxon>
        <taxon>Malpighiales</taxon>
        <taxon>Salicaceae</taxon>
        <taxon>Flacourtieae</taxon>
        <taxon>Dovyalis</taxon>
    </lineage>
</organism>
<name>A0AAV1R9E3_9ROSI</name>
<evidence type="ECO:0000256" key="1">
    <source>
        <dbReference type="ARBA" id="ARBA00004123"/>
    </source>
</evidence>
<dbReference type="GO" id="GO:0005634">
    <property type="term" value="C:nucleus"/>
    <property type="evidence" value="ECO:0007669"/>
    <property type="project" value="UniProtKB-SubCell"/>
</dbReference>
<feature type="compositionally biased region" description="Polar residues" evidence="5">
    <location>
        <begin position="244"/>
        <end position="253"/>
    </location>
</feature>
<sequence>MRRIYDFISSTENMFLVSQLTSFPEFRIRPPTPEETLILFQLHRLKPIIWHHKTQIFTTDAAVPPFSSPLDFQVNARLKKGEREKSVLVKMMDEIDDLEPIPEDILGEQKEPDPIFNGTEVLGMEANMGTSFRPSDADSESERSASPEKAVALKNFVREGCSLTELKGLDESSKLEKWIDYLITEAPASEALFPPLSGEDDIGSSTAVDYTFRGCRFLVRGSILGEREELESSSPVEEEEEPNMDNSTGTASPKPNKKRIKNDRGGDEEAYDVEAWDTLSKSFKQVQSVLDRNRVLIQQVNANHQSKIPDNLVKNVSLIREINGNISKVMSIYSDLSVNFSNIVQERRRVKNGGDSNLDGTSNES</sequence>
<evidence type="ECO:0000256" key="4">
    <source>
        <dbReference type="ARBA" id="ARBA00023242"/>
    </source>
</evidence>
<protein>
    <recommendedName>
        <fullName evidence="6">Protein EARLY FLOWERING 4 domain-containing protein</fullName>
    </recommendedName>
</protein>
<keyword evidence="3" id="KW-0090">Biological rhythms</keyword>
<dbReference type="Proteomes" id="UP001314170">
    <property type="component" value="Unassembled WGS sequence"/>
</dbReference>
<accession>A0AAV1R9E3</accession>
<evidence type="ECO:0000313" key="8">
    <source>
        <dbReference type="Proteomes" id="UP001314170"/>
    </source>
</evidence>
<feature type="domain" description="Protein EARLY FLOWERING 4" evidence="6">
    <location>
        <begin position="271"/>
        <end position="349"/>
    </location>
</feature>
<gene>
    <name evidence="7" type="ORF">DCAF_LOCUS8358</name>
</gene>
<feature type="compositionally biased region" description="Acidic residues" evidence="5">
    <location>
        <begin position="228"/>
        <end position="243"/>
    </location>
</feature>
<dbReference type="GO" id="GO:0048511">
    <property type="term" value="P:rhythmic process"/>
    <property type="evidence" value="ECO:0007669"/>
    <property type="project" value="UniProtKB-KW"/>
</dbReference>
<dbReference type="InterPro" id="IPR040462">
    <property type="entry name" value="EARLY_FLOWERING_4"/>
</dbReference>
<dbReference type="InterPro" id="IPR009741">
    <property type="entry name" value="EARLY_FLOWERING_4_dom"/>
</dbReference>
<comment type="similarity">
    <text evidence="2">Belongs to the EARLY FLOWERING 4 family.</text>
</comment>
<evidence type="ECO:0000259" key="6">
    <source>
        <dbReference type="Pfam" id="PF07011"/>
    </source>
</evidence>
<dbReference type="AlphaFoldDB" id="A0AAV1R9E3"/>
<evidence type="ECO:0000313" key="7">
    <source>
        <dbReference type="EMBL" id="CAK7331222.1"/>
    </source>
</evidence>
<dbReference type="GO" id="GO:0009649">
    <property type="term" value="P:entrainment of circadian clock"/>
    <property type="evidence" value="ECO:0007669"/>
    <property type="project" value="TreeGrafter"/>
</dbReference>
<feature type="region of interest" description="Disordered" evidence="5">
    <location>
        <begin position="228"/>
        <end position="267"/>
    </location>
</feature>
<proteinExistence type="inferred from homology"/>
<dbReference type="Pfam" id="PF07011">
    <property type="entry name" value="Elf4"/>
    <property type="match status" value="1"/>
</dbReference>
<keyword evidence="8" id="KW-1185">Reference proteome</keyword>
<reference evidence="7 8" key="1">
    <citation type="submission" date="2024-01" db="EMBL/GenBank/DDBJ databases">
        <authorList>
            <person name="Waweru B."/>
        </authorList>
    </citation>
    <scope>NUCLEOTIDE SEQUENCE [LARGE SCALE GENOMIC DNA]</scope>
</reference>
<comment type="subcellular location">
    <subcellularLocation>
        <location evidence="1">Nucleus</location>
    </subcellularLocation>
</comment>
<dbReference type="PANTHER" id="PTHR33469">
    <property type="entry name" value="PROTEIN ELF4-LIKE 4"/>
    <property type="match status" value="1"/>
</dbReference>
<comment type="caution">
    <text evidence="7">The sequence shown here is derived from an EMBL/GenBank/DDBJ whole genome shotgun (WGS) entry which is preliminary data.</text>
</comment>
<dbReference type="PANTHER" id="PTHR33469:SF1">
    <property type="entry name" value="PROTEIN ELF4-LIKE 1"/>
    <property type="match status" value="1"/>
</dbReference>
<keyword evidence="4" id="KW-0539">Nucleus</keyword>
<dbReference type="GO" id="GO:0042753">
    <property type="term" value="P:positive regulation of circadian rhythm"/>
    <property type="evidence" value="ECO:0007669"/>
    <property type="project" value="InterPro"/>
</dbReference>